<dbReference type="GO" id="GO:0005524">
    <property type="term" value="F:ATP binding"/>
    <property type="evidence" value="ECO:0007669"/>
    <property type="project" value="UniProtKB-KW"/>
</dbReference>
<accession>A0A445G0S5</accession>
<keyword evidence="2" id="KW-0547">Nucleotide-binding</keyword>
<evidence type="ECO:0000256" key="3">
    <source>
        <dbReference type="ARBA" id="ARBA00022840"/>
    </source>
</evidence>
<gene>
    <name evidence="5" type="ORF">D0Y65_044659</name>
</gene>
<reference evidence="5 6" key="1">
    <citation type="submission" date="2018-09" db="EMBL/GenBank/DDBJ databases">
        <title>A high-quality reference genome of wild soybean provides a powerful tool to mine soybean genomes.</title>
        <authorList>
            <person name="Xie M."/>
            <person name="Chung C.Y.L."/>
            <person name="Li M.-W."/>
            <person name="Wong F.-L."/>
            <person name="Chan T.-F."/>
            <person name="Lam H.-M."/>
        </authorList>
    </citation>
    <scope>NUCLEOTIDE SEQUENCE [LARGE SCALE GENOMIC DNA]</scope>
    <source>
        <strain evidence="6">cv. W05</strain>
        <tissue evidence="5">Hypocotyl of etiolated seedlings</tissue>
    </source>
</reference>
<organism evidence="5 6">
    <name type="scientific">Glycine soja</name>
    <name type="common">Wild soybean</name>
    <dbReference type="NCBI Taxonomy" id="3848"/>
    <lineage>
        <taxon>Eukaryota</taxon>
        <taxon>Viridiplantae</taxon>
        <taxon>Streptophyta</taxon>
        <taxon>Embryophyta</taxon>
        <taxon>Tracheophyta</taxon>
        <taxon>Spermatophyta</taxon>
        <taxon>Magnoliopsida</taxon>
        <taxon>eudicotyledons</taxon>
        <taxon>Gunneridae</taxon>
        <taxon>Pentapetalae</taxon>
        <taxon>rosids</taxon>
        <taxon>fabids</taxon>
        <taxon>Fabales</taxon>
        <taxon>Fabaceae</taxon>
        <taxon>Papilionoideae</taxon>
        <taxon>50 kb inversion clade</taxon>
        <taxon>NPAAA clade</taxon>
        <taxon>indigoferoid/millettioid clade</taxon>
        <taxon>Phaseoleae</taxon>
        <taxon>Glycine</taxon>
        <taxon>Glycine subgen. Soja</taxon>
    </lineage>
</organism>
<sequence>MNEGYRPKLSDFRTTIYPDCEVYNEVGTFSYMDPNYVNIGLVTFSSDVYSFGMALLELLTGHKVNDSKREGGQQNLILGDLWNKVLESKYFGWMGLGEGGARSLGVHLVERFEISMWGRQDKWFGDLIEWRVGDDKNIRFWEDRRVSDLSLQNSFLRIFSNSGKKERWLGIWGSGEMVSGNEILCGEGSGLNGKKVWSRTFGGCLCW</sequence>
<dbReference type="EMBL" id="QZWG01000017">
    <property type="protein sequence ID" value="RZB54822.1"/>
    <property type="molecule type" value="Genomic_DNA"/>
</dbReference>
<evidence type="ECO:0000256" key="1">
    <source>
        <dbReference type="ARBA" id="ARBA00022527"/>
    </source>
</evidence>
<dbReference type="PANTHER" id="PTHR47989">
    <property type="entry name" value="OS01G0750732 PROTEIN"/>
    <property type="match status" value="1"/>
</dbReference>
<keyword evidence="1" id="KW-0723">Serine/threonine-protein kinase</keyword>
<dbReference type="Gene3D" id="1.10.510.10">
    <property type="entry name" value="Transferase(Phosphotransferase) domain 1"/>
    <property type="match status" value="1"/>
</dbReference>
<dbReference type="InterPro" id="IPR000719">
    <property type="entry name" value="Prot_kinase_dom"/>
</dbReference>
<dbReference type="GO" id="GO:0004674">
    <property type="term" value="F:protein serine/threonine kinase activity"/>
    <property type="evidence" value="ECO:0007669"/>
    <property type="project" value="UniProtKB-KW"/>
</dbReference>
<evidence type="ECO:0000256" key="2">
    <source>
        <dbReference type="ARBA" id="ARBA00022741"/>
    </source>
</evidence>
<dbReference type="SUPFAM" id="SSF56112">
    <property type="entry name" value="Protein kinase-like (PK-like)"/>
    <property type="match status" value="1"/>
</dbReference>
<dbReference type="AlphaFoldDB" id="A0A445G0S5"/>
<keyword evidence="5" id="KW-0418">Kinase</keyword>
<name>A0A445G0S5_GLYSO</name>
<keyword evidence="6" id="KW-1185">Reference proteome</keyword>
<dbReference type="Proteomes" id="UP000289340">
    <property type="component" value="Chromosome 17"/>
</dbReference>
<keyword evidence="5" id="KW-0808">Transferase</keyword>
<proteinExistence type="predicted"/>
<dbReference type="PROSITE" id="PS50011">
    <property type="entry name" value="PROTEIN_KINASE_DOM"/>
    <property type="match status" value="1"/>
</dbReference>
<dbReference type="InterPro" id="IPR011009">
    <property type="entry name" value="Kinase-like_dom_sf"/>
</dbReference>
<feature type="domain" description="Protein kinase" evidence="4">
    <location>
        <begin position="1"/>
        <end position="156"/>
    </location>
</feature>
<protein>
    <submittedName>
        <fullName evidence="5">Putative serine/threonine-protein kinase PBL28</fullName>
    </submittedName>
</protein>
<comment type="caution">
    <text evidence="5">The sequence shown here is derived from an EMBL/GenBank/DDBJ whole genome shotgun (WGS) entry which is preliminary data.</text>
</comment>
<evidence type="ECO:0000259" key="4">
    <source>
        <dbReference type="PROSITE" id="PS50011"/>
    </source>
</evidence>
<keyword evidence="3" id="KW-0067">ATP-binding</keyword>
<evidence type="ECO:0000313" key="6">
    <source>
        <dbReference type="Proteomes" id="UP000289340"/>
    </source>
</evidence>
<evidence type="ECO:0000313" key="5">
    <source>
        <dbReference type="EMBL" id="RZB54822.1"/>
    </source>
</evidence>
<dbReference type="PANTHER" id="PTHR47989:SF47">
    <property type="entry name" value="SERINE_THREONINE-PROTEIN KINASE PBL28-RELATED"/>
    <property type="match status" value="1"/>
</dbReference>